<feature type="compositionally biased region" description="Basic and acidic residues" evidence="1">
    <location>
        <begin position="1"/>
        <end position="30"/>
    </location>
</feature>
<feature type="compositionally biased region" description="Basic and acidic residues" evidence="1">
    <location>
        <begin position="225"/>
        <end position="268"/>
    </location>
</feature>
<gene>
    <name evidence="2" type="ORF">ADEAN_000208100</name>
</gene>
<dbReference type="Proteomes" id="UP000515908">
    <property type="component" value="Chromosome 03"/>
</dbReference>
<dbReference type="VEuPathDB" id="TriTrypDB:ADEAN_000208100"/>
<protein>
    <submittedName>
        <fullName evidence="2">Uncharacterized protein</fullName>
    </submittedName>
</protein>
<evidence type="ECO:0000313" key="3">
    <source>
        <dbReference type="Proteomes" id="UP000515908"/>
    </source>
</evidence>
<proteinExistence type="predicted"/>
<evidence type="ECO:0000313" key="2">
    <source>
        <dbReference type="EMBL" id="CAD2214630.1"/>
    </source>
</evidence>
<sequence>MQEAYKQRRQEDALKRLGELDPHELRDRLTSDAGGPTRDQKNVLLQAGLVHGLANYDDFFATTGTRYPLYGEEKRILSEQQGPKKGTKVSAAFLEGMRLPGSMDGTNVDMGEDWYTQRDRNIRQKRKEDRLWNPSNIMLTLMDWEAPRPESPKETMTTAIPEPPIPEKLAKSAPKKKFALPSLLPSTLPTSEAVVTPEKPEDTAPSQAWVKDTHASLPPKLSDQLSKDGEKDFSSSKRSAEEVERMRSVMREAVAEREQITSLFREEGTGEPESLNCTINSQNRSQLAFQRKPRYK</sequence>
<feature type="region of interest" description="Disordered" evidence="1">
    <location>
        <begin position="189"/>
        <end position="296"/>
    </location>
</feature>
<reference evidence="2 3" key="1">
    <citation type="submission" date="2020-08" db="EMBL/GenBank/DDBJ databases">
        <authorList>
            <person name="Newling K."/>
            <person name="Davey J."/>
            <person name="Forrester S."/>
        </authorList>
    </citation>
    <scope>NUCLEOTIDE SEQUENCE [LARGE SCALE GENOMIC DNA]</scope>
    <source>
        <strain evidence="3">Crithidia deanei Carvalho (ATCC PRA-265)</strain>
    </source>
</reference>
<evidence type="ECO:0000256" key="1">
    <source>
        <dbReference type="SAM" id="MobiDB-lite"/>
    </source>
</evidence>
<feature type="region of interest" description="Disordered" evidence="1">
    <location>
        <begin position="147"/>
        <end position="168"/>
    </location>
</feature>
<keyword evidence="3" id="KW-1185">Reference proteome</keyword>
<feature type="compositionally biased region" description="Polar residues" evidence="1">
    <location>
        <begin position="275"/>
        <end position="288"/>
    </location>
</feature>
<dbReference type="EMBL" id="LR877147">
    <property type="protein sequence ID" value="CAD2214630.1"/>
    <property type="molecule type" value="Genomic_DNA"/>
</dbReference>
<feature type="region of interest" description="Disordered" evidence="1">
    <location>
        <begin position="1"/>
        <end position="39"/>
    </location>
</feature>
<organism evidence="2 3">
    <name type="scientific">Angomonas deanei</name>
    <dbReference type="NCBI Taxonomy" id="59799"/>
    <lineage>
        <taxon>Eukaryota</taxon>
        <taxon>Discoba</taxon>
        <taxon>Euglenozoa</taxon>
        <taxon>Kinetoplastea</taxon>
        <taxon>Metakinetoplastina</taxon>
        <taxon>Trypanosomatida</taxon>
        <taxon>Trypanosomatidae</taxon>
        <taxon>Strigomonadinae</taxon>
        <taxon>Angomonas</taxon>
    </lineage>
</organism>
<name>A0A7G2C4H3_9TRYP</name>
<dbReference type="AlphaFoldDB" id="A0A7G2C4H3"/>
<accession>A0A7G2C4H3</accession>